<evidence type="ECO:0000313" key="2">
    <source>
        <dbReference type="Proteomes" id="UP000649617"/>
    </source>
</evidence>
<keyword evidence="2" id="KW-1185">Reference proteome</keyword>
<accession>A0A812U626</accession>
<comment type="caution">
    <text evidence="1">The sequence shown here is derived from an EMBL/GenBank/DDBJ whole genome shotgun (WGS) entry which is preliminary data.</text>
</comment>
<organism evidence="1 2">
    <name type="scientific">Symbiodinium pilosum</name>
    <name type="common">Dinoflagellate</name>
    <dbReference type="NCBI Taxonomy" id="2952"/>
    <lineage>
        <taxon>Eukaryota</taxon>
        <taxon>Sar</taxon>
        <taxon>Alveolata</taxon>
        <taxon>Dinophyceae</taxon>
        <taxon>Suessiales</taxon>
        <taxon>Symbiodiniaceae</taxon>
        <taxon>Symbiodinium</taxon>
    </lineage>
</organism>
<dbReference type="AlphaFoldDB" id="A0A812U626"/>
<dbReference type="EMBL" id="CAJNIZ010035333">
    <property type="protein sequence ID" value="CAE7558786.1"/>
    <property type="molecule type" value="Genomic_DNA"/>
</dbReference>
<feature type="non-terminal residue" evidence="1">
    <location>
        <position position="1"/>
    </location>
</feature>
<dbReference type="OrthoDB" id="434073at2759"/>
<name>A0A812U626_SYMPI</name>
<reference evidence="1" key="1">
    <citation type="submission" date="2021-02" db="EMBL/GenBank/DDBJ databases">
        <authorList>
            <person name="Dougan E. K."/>
            <person name="Rhodes N."/>
            <person name="Thang M."/>
            <person name="Chan C."/>
        </authorList>
    </citation>
    <scope>NUCLEOTIDE SEQUENCE</scope>
</reference>
<gene>
    <name evidence="1" type="ORF">SPIL2461_LOCUS14908</name>
</gene>
<proteinExistence type="predicted"/>
<protein>
    <submittedName>
        <fullName evidence="1">Uncharacterized protein</fullName>
    </submittedName>
</protein>
<dbReference type="Proteomes" id="UP000649617">
    <property type="component" value="Unassembled WGS sequence"/>
</dbReference>
<evidence type="ECO:0000313" key="1">
    <source>
        <dbReference type="EMBL" id="CAE7558786.1"/>
    </source>
</evidence>
<sequence length="195" mass="22334">MEQHDGGVGFTPQPAIFAWLQDHKIPEEMRDAFTPFTPEDFGMVATSLESLDKWMDNLLWPVEANEAVLKARVRYPSESLAPDVMPSARLLALVAKQLQDRSIKCVPWKWRMSEEQQDHMAMLRPSKVPKLESLLFDDIPEREIPTSNVGKCYMQEILGLLATAIALCEGAHLHTLKDMNRRSVQRCFDRFPQEP</sequence>